<dbReference type="GO" id="GO:0016491">
    <property type="term" value="F:oxidoreductase activity"/>
    <property type="evidence" value="ECO:0007669"/>
    <property type="project" value="UniProtKB-KW"/>
</dbReference>
<keyword evidence="5" id="KW-1185">Reference proteome</keyword>
<comment type="similarity">
    <text evidence="1">Belongs to the nitroreductase family.</text>
</comment>
<dbReference type="OrthoDB" id="9782629at2"/>
<dbReference type="Pfam" id="PF00881">
    <property type="entry name" value="Nitroreductase"/>
    <property type="match status" value="1"/>
</dbReference>
<name>U4KL37_ALTPJ</name>
<feature type="domain" description="Nitroreductase" evidence="3">
    <location>
        <begin position="4"/>
        <end position="180"/>
    </location>
</feature>
<gene>
    <name evidence="4" type="primary">nfnB</name>
    <name evidence="4" type="ORF">BN85408610</name>
</gene>
<dbReference type="RefSeq" id="WP_026659693.1">
    <property type="nucleotide sequence ID" value="NC_022538.1"/>
</dbReference>
<protein>
    <submittedName>
        <fullName evidence="4">NAD(P)H nitroreductase</fullName>
    </submittedName>
</protein>
<accession>U4KL37</accession>
<evidence type="ECO:0000256" key="2">
    <source>
        <dbReference type="ARBA" id="ARBA00023002"/>
    </source>
</evidence>
<sequence length="200" mass="22669">MNLTDRRSIRVYDSNYKIPRDLFNKLLADVYRAPSSMNMQPWRFFVIESQEAKEKLRPVLYGNQTQLDTSSAMIVIFGNMKKFDIAEKLYSKAVSEGKMSVEVKEAQLEKFKVIVPTITEEKAKKDIYIDGGIVAMQLMQVAKSYGLDTCPIGGFNHLAINDALNIDKNFIPVLIVSIGKANESGYESVRLSNDELTTWL</sequence>
<dbReference type="InterPro" id="IPR029479">
    <property type="entry name" value="Nitroreductase"/>
</dbReference>
<reference evidence="4 5" key="1">
    <citation type="journal article" date="2013" name="J. Mol. Microbiol. Biotechnol.">
        <title>Analysis of the Complete Genomes of Acholeplasma brassicae , A. palmae and A. laidlawii and Their Comparison to the Obligate Parasites from ' Candidatus Phytoplasma'.</title>
        <authorList>
            <person name="Kube M."/>
            <person name="Siewert C."/>
            <person name="Migdoll A.M."/>
            <person name="Duduk B."/>
            <person name="Holz S."/>
            <person name="Rabus R."/>
            <person name="Seemuller E."/>
            <person name="Mitrovic J."/>
            <person name="Muller I."/>
            <person name="Buttner C."/>
            <person name="Reinhardt R."/>
        </authorList>
    </citation>
    <scope>NUCLEOTIDE SEQUENCE [LARGE SCALE GENOMIC DNA]</scope>
    <source>
        <strain evidence="4 5">J233</strain>
    </source>
</reference>
<evidence type="ECO:0000313" key="4">
    <source>
        <dbReference type="EMBL" id="CCV64438.1"/>
    </source>
</evidence>
<organism evidence="4 5">
    <name type="scientific">Alteracholeplasma palmae (strain ATCC 49389 / J233)</name>
    <name type="common">Acholeplasma palmae</name>
    <dbReference type="NCBI Taxonomy" id="1318466"/>
    <lineage>
        <taxon>Bacteria</taxon>
        <taxon>Bacillati</taxon>
        <taxon>Mycoplasmatota</taxon>
        <taxon>Mollicutes</taxon>
        <taxon>Acholeplasmatales</taxon>
        <taxon>Acholeplasmataceae</taxon>
        <taxon>Acholeplasma</taxon>
    </lineage>
</organism>
<proteinExistence type="inferred from homology"/>
<dbReference type="CDD" id="cd02137">
    <property type="entry name" value="MhqN-like"/>
    <property type="match status" value="1"/>
</dbReference>
<dbReference type="KEGG" id="apal:BN85408610"/>
<keyword evidence="2" id="KW-0560">Oxidoreductase</keyword>
<evidence type="ECO:0000313" key="5">
    <source>
        <dbReference type="Proteomes" id="UP000032740"/>
    </source>
</evidence>
<dbReference type="SUPFAM" id="SSF55469">
    <property type="entry name" value="FMN-dependent nitroreductase-like"/>
    <property type="match status" value="1"/>
</dbReference>
<dbReference type="PANTHER" id="PTHR43673:SF10">
    <property type="entry name" value="NADH DEHYDROGENASE_NAD(P)H NITROREDUCTASE XCC3605-RELATED"/>
    <property type="match status" value="1"/>
</dbReference>
<dbReference type="InterPro" id="IPR000415">
    <property type="entry name" value="Nitroreductase-like"/>
</dbReference>
<dbReference type="Proteomes" id="UP000032740">
    <property type="component" value="Chromosome"/>
</dbReference>
<dbReference type="HOGENOM" id="CLU_070764_4_5_14"/>
<dbReference type="AlphaFoldDB" id="U4KL37"/>
<dbReference type="EMBL" id="FO681347">
    <property type="protein sequence ID" value="CCV64438.1"/>
    <property type="molecule type" value="Genomic_DNA"/>
</dbReference>
<dbReference type="PANTHER" id="PTHR43673">
    <property type="entry name" value="NAD(P)H NITROREDUCTASE YDGI-RELATED"/>
    <property type="match status" value="1"/>
</dbReference>
<dbReference type="STRING" id="1318466.BN85408610"/>
<evidence type="ECO:0000256" key="1">
    <source>
        <dbReference type="ARBA" id="ARBA00007118"/>
    </source>
</evidence>
<dbReference type="Gene3D" id="3.40.109.10">
    <property type="entry name" value="NADH Oxidase"/>
    <property type="match status" value="1"/>
</dbReference>
<evidence type="ECO:0000259" key="3">
    <source>
        <dbReference type="Pfam" id="PF00881"/>
    </source>
</evidence>